<feature type="domain" description="HTH cro/C1-type" evidence="1">
    <location>
        <begin position="6"/>
        <end position="56"/>
    </location>
</feature>
<protein>
    <submittedName>
        <fullName evidence="2">XRE family transcriptional regulator</fullName>
    </submittedName>
</protein>
<dbReference type="Gene3D" id="1.10.260.40">
    <property type="entry name" value="lambda repressor-like DNA-binding domains"/>
    <property type="match status" value="1"/>
</dbReference>
<dbReference type="SUPFAM" id="SSF47413">
    <property type="entry name" value="lambda repressor-like DNA-binding domains"/>
    <property type="match status" value="1"/>
</dbReference>
<proteinExistence type="predicted"/>
<dbReference type="CDD" id="cd00093">
    <property type="entry name" value="HTH_XRE"/>
    <property type="match status" value="1"/>
</dbReference>
<dbReference type="InterPro" id="IPR010982">
    <property type="entry name" value="Lambda_DNA-bd_dom_sf"/>
</dbReference>
<dbReference type="GO" id="GO:0003677">
    <property type="term" value="F:DNA binding"/>
    <property type="evidence" value="ECO:0007669"/>
    <property type="project" value="InterPro"/>
</dbReference>
<dbReference type="AlphaFoldDB" id="A0A3G6JGE8"/>
<name>A0A3G6JGE8_LACDL</name>
<sequence length="57" mass="6507">MDAMTRRNVTQSELADLIHVSKATFSRKINRKGGQDFYYSEAYAISKKLGISIADFY</sequence>
<evidence type="ECO:0000259" key="1">
    <source>
        <dbReference type="PROSITE" id="PS50943"/>
    </source>
</evidence>
<accession>A0A3G6JGE8</accession>
<organism evidence="2">
    <name type="scientific">Lactobacillus delbrueckii subsp. lactis</name>
    <dbReference type="NCBI Taxonomy" id="29397"/>
    <lineage>
        <taxon>Bacteria</taxon>
        <taxon>Bacillati</taxon>
        <taxon>Bacillota</taxon>
        <taxon>Bacilli</taxon>
        <taxon>Lactobacillales</taxon>
        <taxon>Lactobacillaceae</taxon>
        <taxon>Lactobacillus</taxon>
    </lineage>
</organism>
<evidence type="ECO:0000313" key="2">
    <source>
        <dbReference type="EMBL" id="AZA17082.1"/>
    </source>
</evidence>
<dbReference type="InterPro" id="IPR001387">
    <property type="entry name" value="Cro/C1-type_HTH"/>
</dbReference>
<reference evidence="2" key="1">
    <citation type="submission" date="2018-07" db="EMBL/GenBank/DDBJ databases">
        <authorList>
            <person name="Somerville V."/>
        </authorList>
    </citation>
    <scope>NUCLEOTIDE SEQUENCE</scope>
    <source>
        <strain evidence="2">NWC_2_2</strain>
    </source>
</reference>
<gene>
    <name evidence="2" type="ORF">DQL93_04855</name>
</gene>
<dbReference type="PROSITE" id="PS50943">
    <property type="entry name" value="HTH_CROC1"/>
    <property type="match status" value="1"/>
</dbReference>
<dbReference type="EMBL" id="CP031023">
    <property type="protein sequence ID" value="AZA17082.1"/>
    <property type="molecule type" value="Genomic_DNA"/>
</dbReference>
<dbReference type="Pfam" id="PF13443">
    <property type="entry name" value="HTH_26"/>
    <property type="match status" value="1"/>
</dbReference>